<evidence type="ECO:0000256" key="1">
    <source>
        <dbReference type="SAM" id="MobiDB-lite"/>
    </source>
</evidence>
<dbReference type="InterPro" id="IPR007914">
    <property type="entry name" value="UPF0193"/>
</dbReference>
<dbReference type="OMA" id="MMAYGKD"/>
<name>A0A0L8HFF1_OCTBM</name>
<sequence length="236" mass="27676">MSADVRQSRVAKGGFWSSKPNTYSPETHQLLRQMMQESKLTNFQKKHLEETVQNGACLPVTCSPSSSESNQCRSNSPPKLKSSYNYTGKRTRQTMEAMGAYKIETYRPKPGKFFSEKEKEKLANLMTYGKEENIPRPKILLRKPKIEEEFEDVDRFDELQEEIEDRRKFLEEMKNLGQEKKYRTIIETEISQKVREMEIIDKERTSELQKMRSEQSNQEQQNNSPKPCSPDKENFA</sequence>
<dbReference type="KEGG" id="obi:106871049"/>
<proteinExistence type="predicted"/>
<feature type="compositionally biased region" description="Basic and acidic residues" evidence="1">
    <location>
        <begin position="196"/>
        <end position="213"/>
    </location>
</feature>
<evidence type="ECO:0000313" key="2">
    <source>
        <dbReference type="EMBL" id="KOF87859.1"/>
    </source>
</evidence>
<feature type="compositionally biased region" description="Low complexity" evidence="1">
    <location>
        <begin position="214"/>
        <end position="224"/>
    </location>
</feature>
<dbReference type="PANTHER" id="PTHR28348:SF1">
    <property type="entry name" value="UPF0193 PROTEIN EVG1"/>
    <property type="match status" value="1"/>
</dbReference>
<organism evidence="2">
    <name type="scientific">Octopus bimaculoides</name>
    <name type="common">California two-spotted octopus</name>
    <dbReference type="NCBI Taxonomy" id="37653"/>
    <lineage>
        <taxon>Eukaryota</taxon>
        <taxon>Metazoa</taxon>
        <taxon>Spiralia</taxon>
        <taxon>Lophotrochozoa</taxon>
        <taxon>Mollusca</taxon>
        <taxon>Cephalopoda</taxon>
        <taxon>Coleoidea</taxon>
        <taxon>Octopodiformes</taxon>
        <taxon>Octopoda</taxon>
        <taxon>Incirrata</taxon>
        <taxon>Octopodidae</taxon>
        <taxon>Octopus</taxon>
    </lineage>
</organism>
<protein>
    <submittedName>
        <fullName evidence="2">Uncharacterized protein</fullName>
    </submittedName>
</protein>
<feature type="region of interest" description="Disordered" evidence="1">
    <location>
        <begin position="196"/>
        <end position="236"/>
    </location>
</feature>
<feature type="compositionally biased region" description="Low complexity" evidence="1">
    <location>
        <begin position="62"/>
        <end position="77"/>
    </location>
</feature>
<dbReference type="Pfam" id="PF05250">
    <property type="entry name" value="UPF0193"/>
    <property type="match status" value="1"/>
</dbReference>
<dbReference type="PANTHER" id="PTHR28348">
    <property type="entry name" value="UPF0193 PROTEIN EVG1"/>
    <property type="match status" value="1"/>
</dbReference>
<dbReference type="OrthoDB" id="189770at2759"/>
<gene>
    <name evidence="2" type="ORF">OCBIM_22015910mg</name>
</gene>
<accession>A0A0L8HFF1</accession>
<dbReference type="AlphaFoldDB" id="A0A0L8HFF1"/>
<feature type="region of interest" description="Disordered" evidence="1">
    <location>
        <begin position="1"/>
        <end position="26"/>
    </location>
</feature>
<reference evidence="2" key="1">
    <citation type="submission" date="2015-07" db="EMBL/GenBank/DDBJ databases">
        <title>MeaNS - Measles Nucleotide Surveillance Program.</title>
        <authorList>
            <person name="Tran T."/>
            <person name="Druce J."/>
        </authorList>
    </citation>
    <scope>NUCLEOTIDE SEQUENCE</scope>
    <source>
        <strain evidence="2">UCB-OBI-ISO-001</strain>
        <tissue evidence="2">Gonad</tissue>
    </source>
</reference>
<dbReference type="EMBL" id="KQ418303">
    <property type="protein sequence ID" value="KOF87859.1"/>
    <property type="molecule type" value="Genomic_DNA"/>
</dbReference>
<feature type="region of interest" description="Disordered" evidence="1">
    <location>
        <begin position="61"/>
        <end position="91"/>
    </location>
</feature>